<evidence type="ECO:0000256" key="6">
    <source>
        <dbReference type="ARBA" id="ARBA00023136"/>
    </source>
</evidence>
<sequence length="424" mass="44777">MNLVIGLSLIILFAFGVPIAVSIMLASIIGIEFFTRLPLLLVPQQMFIGIDKFPLMAIPFFILAGNLMAAGGISQRLVDLAKSIVGGVQGGLAMTCVLTCMMFAAVSGSSVATTFAIGAILIPAMVRHGYPKPLAASIQASSAELGVLIPPSIPLILFGVSTDTSIGQLFLAGVGPGLLIGTALILFLYLFCKVRGFGLEDHKDSTSFVISFKRAWAALLMPVVVIGGIYGGVFTPTEASAVAVFYALLVGGLYYRELKVADLWPILRQSVISTAAVMLIIAAASLFSFLISRTGLPGHIAGWVTGVFDSPMTFLLAVNVLLLIVGMFIETSAAILVLAPILTPIAIQFGVHPVHFGLIMVVNLALGMITPPLGVNLFAACAVAKISIDQMLPWLVRFVLVVLACLVAITYMPWISLGLVRLVY</sequence>
<evidence type="ECO:0000259" key="8">
    <source>
        <dbReference type="Pfam" id="PF06808"/>
    </source>
</evidence>
<evidence type="ECO:0000313" key="11">
    <source>
        <dbReference type="Proteomes" id="UP001320154"/>
    </source>
</evidence>
<proteinExistence type="inferred from homology"/>
<comment type="subcellular location">
    <subcellularLocation>
        <location evidence="1 7">Cell inner membrane</location>
        <topology evidence="1 7">Multi-pass membrane protein</topology>
    </subcellularLocation>
</comment>
<name>A0AAW4YV95_9GAMM</name>
<comment type="subunit">
    <text evidence="7">The complex comprises the extracytoplasmic solute receptor protein and the two transmembrane proteins.</text>
</comment>
<dbReference type="EMBL" id="JABFTQ010000004">
    <property type="protein sequence ID" value="MCE8046819.1"/>
    <property type="molecule type" value="Genomic_DNA"/>
</dbReference>
<dbReference type="Pfam" id="PF06808">
    <property type="entry name" value="DctM"/>
    <property type="match status" value="1"/>
</dbReference>
<feature type="transmembrane region" description="Helical" evidence="7">
    <location>
        <begin position="394"/>
        <end position="414"/>
    </location>
</feature>
<feature type="transmembrane region" description="Helical" evidence="7">
    <location>
        <begin position="270"/>
        <end position="291"/>
    </location>
</feature>
<keyword evidence="3 7" id="KW-0997">Cell inner membrane</keyword>
<feature type="transmembrane region" description="Helical" evidence="7">
    <location>
        <begin position="311"/>
        <end position="329"/>
    </location>
</feature>
<reference evidence="10 11" key="2">
    <citation type="journal article" date="2021" name="Front. Microbiol.">
        <title>Aerobic Denitrification and Heterotrophic Sulfur Oxidation in the Genus Halomonas Revealed by Six Novel Species Characterizations and Genome-Based Analysis.</title>
        <authorList>
            <person name="Wang L."/>
            <person name="Shao Z."/>
        </authorList>
    </citation>
    <scope>NUCLEOTIDE SEQUENCE</scope>
    <source>
        <strain evidence="9 11">MCCC 1A05748</strain>
        <strain evidence="10">MCCC 1A05776</strain>
    </source>
</reference>
<dbReference type="AlphaFoldDB" id="A0AAW4YV95"/>
<dbReference type="PANTHER" id="PTHR33362:SF5">
    <property type="entry name" value="C4-DICARBOXYLATE TRAP TRANSPORTER LARGE PERMEASE PROTEIN DCTM"/>
    <property type="match status" value="1"/>
</dbReference>
<evidence type="ECO:0000313" key="9">
    <source>
        <dbReference type="EMBL" id="MCE8046819.1"/>
    </source>
</evidence>
<evidence type="ECO:0000256" key="7">
    <source>
        <dbReference type="RuleBase" id="RU369079"/>
    </source>
</evidence>
<feature type="transmembrane region" description="Helical" evidence="7">
    <location>
        <begin position="239"/>
        <end position="258"/>
    </location>
</feature>
<evidence type="ECO:0000256" key="5">
    <source>
        <dbReference type="ARBA" id="ARBA00022989"/>
    </source>
</evidence>
<feature type="transmembrane region" description="Helical" evidence="7">
    <location>
        <begin position="212"/>
        <end position="233"/>
    </location>
</feature>
<gene>
    <name evidence="9" type="ORF">HOP60_08730</name>
    <name evidence="10" type="ORF">HOP61_11395</name>
</gene>
<dbReference type="EMBL" id="JABFTS010000003">
    <property type="protein sequence ID" value="MCE8051902.1"/>
    <property type="molecule type" value="Genomic_DNA"/>
</dbReference>
<dbReference type="GO" id="GO:0005886">
    <property type="term" value="C:plasma membrane"/>
    <property type="evidence" value="ECO:0007669"/>
    <property type="project" value="UniProtKB-SubCell"/>
</dbReference>
<reference evidence="10" key="1">
    <citation type="submission" date="2020-05" db="EMBL/GenBank/DDBJ databases">
        <authorList>
            <person name="Wang L."/>
            <person name="Shao Z."/>
        </authorList>
    </citation>
    <scope>NUCLEOTIDE SEQUENCE</scope>
    <source>
        <strain evidence="9">MCCC 1A05748</strain>
        <strain evidence="10">MCCC 1A05776</strain>
    </source>
</reference>
<dbReference type="PIRSF" id="PIRSF006066">
    <property type="entry name" value="HI0050"/>
    <property type="match status" value="1"/>
</dbReference>
<dbReference type="NCBIfam" id="TIGR00786">
    <property type="entry name" value="dctM"/>
    <property type="match status" value="1"/>
</dbReference>
<dbReference type="Proteomes" id="UP001320154">
    <property type="component" value="Unassembled WGS sequence"/>
</dbReference>
<evidence type="ECO:0000256" key="2">
    <source>
        <dbReference type="ARBA" id="ARBA00022475"/>
    </source>
</evidence>
<comment type="function">
    <text evidence="7">Part of the tripartite ATP-independent periplasmic (TRAP) transport system.</text>
</comment>
<feature type="transmembrane region" description="Helical" evidence="7">
    <location>
        <begin position="111"/>
        <end position="130"/>
    </location>
</feature>
<evidence type="ECO:0000313" key="10">
    <source>
        <dbReference type="EMBL" id="MCE8051902.1"/>
    </source>
</evidence>
<keyword evidence="7" id="KW-0813">Transport</keyword>
<feature type="transmembrane region" description="Helical" evidence="7">
    <location>
        <begin position="334"/>
        <end position="351"/>
    </location>
</feature>
<protein>
    <recommendedName>
        <fullName evidence="7">TRAP transporter large permease protein</fullName>
    </recommendedName>
</protein>
<feature type="transmembrane region" description="Helical" evidence="7">
    <location>
        <begin position="7"/>
        <end position="33"/>
    </location>
</feature>
<evidence type="ECO:0000313" key="12">
    <source>
        <dbReference type="Proteomes" id="UP001320178"/>
    </source>
</evidence>
<dbReference type="Proteomes" id="UP001320178">
    <property type="component" value="Unassembled WGS sequence"/>
</dbReference>
<dbReference type="InterPro" id="IPR004681">
    <property type="entry name" value="TRAP_DctM"/>
</dbReference>
<feature type="transmembrane region" description="Helical" evidence="7">
    <location>
        <begin position="166"/>
        <end position="191"/>
    </location>
</feature>
<keyword evidence="11" id="KW-1185">Reference proteome</keyword>
<keyword evidence="6 7" id="KW-0472">Membrane</keyword>
<feature type="transmembrane region" description="Helical" evidence="7">
    <location>
        <begin position="53"/>
        <end position="72"/>
    </location>
</feature>
<evidence type="ECO:0000256" key="1">
    <source>
        <dbReference type="ARBA" id="ARBA00004429"/>
    </source>
</evidence>
<comment type="caution">
    <text evidence="10">The sequence shown here is derived from an EMBL/GenBank/DDBJ whole genome shotgun (WGS) entry which is preliminary data.</text>
</comment>
<dbReference type="InterPro" id="IPR010656">
    <property type="entry name" value="DctM"/>
</dbReference>
<feature type="transmembrane region" description="Helical" evidence="7">
    <location>
        <begin position="84"/>
        <end position="105"/>
    </location>
</feature>
<feature type="transmembrane region" description="Helical" evidence="7">
    <location>
        <begin position="142"/>
        <end position="160"/>
    </location>
</feature>
<evidence type="ECO:0000256" key="3">
    <source>
        <dbReference type="ARBA" id="ARBA00022519"/>
    </source>
</evidence>
<evidence type="ECO:0000256" key="4">
    <source>
        <dbReference type="ARBA" id="ARBA00022692"/>
    </source>
</evidence>
<dbReference type="PANTHER" id="PTHR33362">
    <property type="entry name" value="SIALIC ACID TRAP TRANSPORTER PERMEASE PROTEIN SIAT-RELATED"/>
    <property type="match status" value="1"/>
</dbReference>
<organism evidence="10 12">
    <name type="scientific">Billgrantia desiderata</name>
    <dbReference type="NCBI Taxonomy" id="52021"/>
    <lineage>
        <taxon>Bacteria</taxon>
        <taxon>Pseudomonadati</taxon>
        <taxon>Pseudomonadota</taxon>
        <taxon>Gammaproteobacteria</taxon>
        <taxon>Oceanospirillales</taxon>
        <taxon>Halomonadaceae</taxon>
        <taxon>Billgrantia</taxon>
    </lineage>
</organism>
<keyword evidence="2" id="KW-1003">Cell membrane</keyword>
<dbReference type="GO" id="GO:0022857">
    <property type="term" value="F:transmembrane transporter activity"/>
    <property type="evidence" value="ECO:0007669"/>
    <property type="project" value="UniProtKB-UniRule"/>
</dbReference>
<keyword evidence="5 7" id="KW-1133">Transmembrane helix</keyword>
<feature type="transmembrane region" description="Helical" evidence="7">
    <location>
        <begin position="357"/>
        <end position="382"/>
    </location>
</feature>
<accession>A0AAW4YV95</accession>
<dbReference type="RefSeq" id="WP_086511775.1">
    <property type="nucleotide sequence ID" value="NZ_FNVC01000014.1"/>
</dbReference>
<comment type="similarity">
    <text evidence="7">Belongs to the TRAP transporter large permease family.</text>
</comment>
<feature type="domain" description="TRAP C4-dicarboxylate transport system permease DctM subunit" evidence="8">
    <location>
        <begin position="8"/>
        <end position="415"/>
    </location>
</feature>
<keyword evidence="4 7" id="KW-0812">Transmembrane</keyword>